<evidence type="ECO:0000256" key="1">
    <source>
        <dbReference type="ARBA" id="ARBA00022679"/>
    </source>
</evidence>
<dbReference type="PANTHER" id="PTHR45910:SF1">
    <property type="entry name" value="N-ALPHA-ACETYLTRANSFERASE 20"/>
    <property type="match status" value="1"/>
</dbReference>
<proteinExistence type="inferred from homology"/>
<dbReference type="InterPro" id="IPR016181">
    <property type="entry name" value="Acyl_CoA_acyltransferase"/>
</dbReference>
<sequence>MFGHDADVMSRCLRVCNWQEHLVSSHRELSCGLSLSYMQVHMQVHMHVHTRAYKQSRHYHQQEDTRRKQTLHSSIMTTLRQFAMEDLLKFNNINLDVLTETYNMGFYMSYMAQWPESFMVAEAPNGALMGYVLGKAEGDDKLWHGHVSAVTVAPTYRRLGLAKTLMDSFESVCVDTYNAYFVDLFVRASNGLAQNMYEKFGYSTYRRVLGYYAGECPEDALDMRKALPRDRDKESVIPLDHPVYPGDLEW</sequence>
<dbReference type="GO" id="GO:0004596">
    <property type="term" value="F:protein-N-terminal amino-acid acetyltransferase activity"/>
    <property type="evidence" value="ECO:0007669"/>
    <property type="project" value="TreeGrafter"/>
</dbReference>
<feature type="domain" description="N-acetyltransferase" evidence="4">
    <location>
        <begin position="77"/>
        <end position="228"/>
    </location>
</feature>
<evidence type="ECO:0000256" key="3">
    <source>
        <dbReference type="ARBA" id="ARBA00025786"/>
    </source>
</evidence>
<dbReference type="GO" id="GO:0031416">
    <property type="term" value="C:NatB complex"/>
    <property type="evidence" value="ECO:0007669"/>
    <property type="project" value="TreeGrafter"/>
</dbReference>
<dbReference type="PROSITE" id="PS51186">
    <property type="entry name" value="GNAT"/>
    <property type="match status" value="1"/>
</dbReference>
<keyword evidence="1" id="KW-0808">Transferase</keyword>
<dbReference type="FunFam" id="3.40.630.30:FF:000034">
    <property type="entry name" value="N-alpha-acetyltransferase 20"/>
    <property type="match status" value="1"/>
</dbReference>
<name>A0A7R9WPF8_9STRA</name>
<organism evidence="5">
    <name type="scientific">Craspedostauros australis</name>
    <dbReference type="NCBI Taxonomy" id="1486917"/>
    <lineage>
        <taxon>Eukaryota</taxon>
        <taxon>Sar</taxon>
        <taxon>Stramenopiles</taxon>
        <taxon>Ochrophyta</taxon>
        <taxon>Bacillariophyta</taxon>
        <taxon>Bacillariophyceae</taxon>
        <taxon>Bacillariophycidae</taxon>
        <taxon>Naviculales</taxon>
        <taxon>Naviculaceae</taxon>
        <taxon>Craspedostauros</taxon>
    </lineage>
</organism>
<dbReference type="InterPro" id="IPR051646">
    <property type="entry name" value="NatB_acetyltransferase_subunit"/>
</dbReference>
<dbReference type="InterPro" id="IPR000182">
    <property type="entry name" value="GNAT_dom"/>
</dbReference>
<evidence type="ECO:0000259" key="4">
    <source>
        <dbReference type="PROSITE" id="PS51186"/>
    </source>
</evidence>
<gene>
    <name evidence="5" type="ORF">CAUS1442_LOCUS1524</name>
</gene>
<protein>
    <recommendedName>
        <fullName evidence="4">N-acetyltransferase domain-containing protein</fullName>
    </recommendedName>
</protein>
<dbReference type="CDD" id="cd04301">
    <property type="entry name" value="NAT_SF"/>
    <property type="match status" value="1"/>
</dbReference>
<keyword evidence="2" id="KW-0012">Acyltransferase</keyword>
<dbReference type="SUPFAM" id="SSF55729">
    <property type="entry name" value="Acyl-CoA N-acyltransferases (Nat)"/>
    <property type="match status" value="1"/>
</dbReference>
<dbReference type="PANTHER" id="PTHR45910">
    <property type="entry name" value="N-ALPHA-ACETYLTRANSFERASE 20"/>
    <property type="match status" value="1"/>
</dbReference>
<comment type="similarity">
    <text evidence="3">Belongs to the acetyltransferase family. ARD1 subfamily.</text>
</comment>
<dbReference type="Pfam" id="PF00583">
    <property type="entry name" value="Acetyltransf_1"/>
    <property type="match status" value="1"/>
</dbReference>
<dbReference type="Gene3D" id="3.40.630.30">
    <property type="match status" value="1"/>
</dbReference>
<evidence type="ECO:0000313" key="5">
    <source>
        <dbReference type="EMBL" id="CAD8329426.1"/>
    </source>
</evidence>
<evidence type="ECO:0000256" key="2">
    <source>
        <dbReference type="ARBA" id="ARBA00023315"/>
    </source>
</evidence>
<dbReference type="EMBL" id="HBEF01002466">
    <property type="protein sequence ID" value="CAD8329426.1"/>
    <property type="molecule type" value="Transcribed_RNA"/>
</dbReference>
<accession>A0A7R9WPF8</accession>
<dbReference type="AlphaFoldDB" id="A0A7R9WPF8"/>
<reference evidence="5" key="1">
    <citation type="submission" date="2021-01" db="EMBL/GenBank/DDBJ databases">
        <authorList>
            <person name="Corre E."/>
            <person name="Pelletier E."/>
            <person name="Niang G."/>
            <person name="Scheremetjew M."/>
            <person name="Finn R."/>
            <person name="Kale V."/>
            <person name="Holt S."/>
            <person name="Cochrane G."/>
            <person name="Meng A."/>
            <person name="Brown T."/>
            <person name="Cohen L."/>
        </authorList>
    </citation>
    <scope>NUCLEOTIDE SEQUENCE</scope>
    <source>
        <strain evidence="5">CCMP3328</strain>
    </source>
</reference>